<dbReference type="Proteomes" id="UP001596379">
    <property type="component" value="Unassembled WGS sequence"/>
</dbReference>
<evidence type="ECO:0000313" key="3">
    <source>
        <dbReference type="EMBL" id="MFC7298983.1"/>
    </source>
</evidence>
<dbReference type="InterPro" id="IPR036929">
    <property type="entry name" value="DsbDN_sf"/>
</dbReference>
<comment type="caution">
    <text evidence="3">The sequence shown here is derived from an EMBL/GenBank/DDBJ whole genome shotgun (WGS) entry which is preliminary data.</text>
</comment>
<accession>A0ABW2J7B8</accession>
<dbReference type="EMBL" id="JBHTCC010000002">
    <property type="protein sequence ID" value="MFC7298983.1"/>
    <property type="molecule type" value="Genomic_DNA"/>
</dbReference>
<dbReference type="PANTHER" id="PTHR32234">
    <property type="entry name" value="THIOL:DISULFIDE INTERCHANGE PROTEIN DSBD"/>
    <property type="match status" value="1"/>
</dbReference>
<gene>
    <name evidence="3" type="ORF">ACFQO0_11120</name>
</gene>
<feature type="chain" id="PRO_5047068878" evidence="1">
    <location>
        <begin position="34"/>
        <end position="167"/>
    </location>
</feature>
<dbReference type="PANTHER" id="PTHR32234:SF0">
    <property type="entry name" value="THIOL:DISULFIDE INTERCHANGE PROTEIN DSBD"/>
    <property type="match status" value="1"/>
</dbReference>
<keyword evidence="1" id="KW-0732">Signal</keyword>
<dbReference type="Gene3D" id="2.60.40.1250">
    <property type="entry name" value="Thiol:disulfide interchange protein DsbD, N-terminal domain"/>
    <property type="match status" value="1"/>
</dbReference>
<dbReference type="SUPFAM" id="SSF74863">
    <property type="entry name" value="Thiol:disulfide interchange protein DsbD, N-terminal domain (DsbD-alpha)"/>
    <property type="match status" value="1"/>
</dbReference>
<dbReference type="RefSeq" id="WP_382234595.1">
    <property type="nucleotide sequence ID" value="NZ_JBHTCC010000002.1"/>
</dbReference>
<evidence type="ECO:0000313" key="4">
    <source>
        <dbReference type="Proteomes" id="UP001596379"/>
    </source>
</evidence>
<dbReference type="Pfam" id="PF11412">
    <property type="entry name" value="DsbD_N"/>
    <property type="match status" value="1"/>
</dbReference>
<reference evidence="4" key="1">
    <citation type="journal article" date="2019" name="Int. J. Syst. Evol. Microbiol.">
        <title>The Global Catalogue of Microorganisms (GCM) 10K type strain sequencing project: providing services to taxonomists for standard genome sequencing and annotation.</title>
        <authorList>
            <consortium name="The Broad Institute Genomics Platform"/>
            <consortium name="The Broad Institute Genome Sequencing Center for Infectious Disease"/>
            <person name="Wu L."/>
            <person name="Ma J."/>
        </authorList>
    </citation>
    <scope>NUCLEOTIDE SEQUENCE [LARGE SCALE GENOMIC DNA]</scope>
    <source>
        <strain evidence="4">CCUG 36956</strain>
    </source>
</reference>
<dbReference type="InterPro" id="IPR028250">
    <property type="entry name" value="DsbDN"/>
</dbReference>
<proteinExistence type="predicted"/>
<evidence type="ECO:0000259" key="2">
    <source>
        <dbReference type="Pfam" id="PF11412"/>
    </source>
</evidence>
<sequence>MQQRYLFRLVRISYCLLVLAVMAAAFLSSPVIAQNAGLLGELTSKADEPVPPELAFSVTARRLDATRIALDYFIRPGYYLYRDRLSIAMQGTPKMRIVKIDWPATVIKEDKVFGKSQVFKKSFVATVTLEGNTKNPITLTANYQGCFEAVGICYPPETKTLKVAANR</sequence>
<feature type="signal peptide" evidence="1">
    <location>
        <begin position="1"/>
        <end position="33"/>
    </location>
</feature>
<name>A0ABW2J7B8_9BURK</name>
<protein>
    <submittedName>
        <fullName evidence="3">Protein-disulfide reductase DsbD N-terminal domain-containing protein</fullName>
    </submittedName>
</protein>
<feature type="domain" description="Thiol:disulfide interchange protein DsbD N-terminal" evidence="2">
    <location>
        <begin position="47"/>
        <end position="163"/>
    </location>
</feature>
<keyword evidence="4" id="KW-1185">Reference proteome</keyword>
<organism evidence="3 4">
    <name type="scientific">Herminiimonas aquatilis</name>
    <dbReference type="NCBI Taxonomy" id="345342"/>
    <lineage>
        <taxon>Bacteria</taxon>
        <taxon>Pseudomonadati</taxon>
        <taxon>Pseudomonadota</taxon>
        <taxon>Betaproteobacteria</taxon>
        <taxon>Burkholderiales</taxon>
        <taxon>Oxalobacteraceae</taxon>
        <taxon>Herminiimonas</taxon>
    </lineage>
</organism>
<evidence type="ECO:0000256" key="1">
    <source>
        <dbReference type="SAM" id="SignalP"/>
    </source>
</evidence>